<dbReference type="InterPro" id="IPR042099">
    <property type="entry name" value="ANL_N_sf"/>
</dbReference>
<dbReference type="InterPro" id="IPR025110">
    <property type="entry name" value="AMP-bd_C"/>
</dbReference>
<comment type="similarity">
    <text evidence="1">Belongs to the ATP-dependent AMP-binding enzyme family.</text>
</comment>
<dbReference type="InterPro" id="IPR020845">
    <property type="entry name" value="AMP-binding_CS"/>
</dbReference>
<keyword evidence="6" id="KW-1185">Reference proteome</keyword>
<evidence type="ECO:0000256" key="2">
    <source>
        <dbReference type="ARBA" id="ARBA00022598"/>
    </source>
</evidence>
<accession>A0ABS3LZC7</accession>
<dbReference type="CDD" id="cd05936">
    <property type="entry name" value="FC-FACS_FadD_like"/>
    <property type="match status" value="1"/>
</dbReference>
<proteinExistence type="inferred from homology"/>
<dbReference type="Gene3D" id="3.40.50.12780">
    <property type="entry name" value="N-terminal domain of ligase-like"/>
    <property type="match status" value="1"/>
</dbReference>
<dbReference type="Gene3D" id="3.30.300.30">
    <property type="match status" value="1"/>
</dbReference>
<dbReference type="GO" id="GO:0016874">
    <property type="term" value="F:ligase activity"/>
    <property type="evidence" value="ECO:0007669"/>
    <property type="project" value="UniProtKB-KW"/>
</dbReference>
<feature type="domain" description="AMP-binding enzyme C-terminal" evidence="4">
    <location>
        <begin position="467"/>
        <end position="541"/>
    </location>
</feature>
<gene>
    <name evidence="5" type="ORF">J2D73_15880</name>
</gene>
<feature type="domain" description="AMP-dependent synthetase/ligase" evidence="3">
    <location>
        <begin position="29"/>
        <end position="415"/>
    </location>
</feature>
<dbReference type="PANTHER" id="PTHR24096">
    <property type="entry name" value="LONG-CHAIN-FATTY-ACID--COA LIGASE"/>
    <property type="match status" value="1"/>
</dbReference>
<dbReference type="SUPFAM" id="SSF56801">
    <property type="entry name" value="Acetyl-CoA synthetase-like"/>
    <property type="match status" value="1"/>
</dbReference>
<evidence type="ECO:0000256" key="1">
    <source>
        <dbReference type="ARBA" id="ARBA00006432"/>
    </source>
</evidence>
<evidence type="ECO:0000313" key="6">
    <source>
        <dbReference type="Proteomes" id="UP000664771"/>
    </source>
</evidence>
<dbReference type="Pfam" id="PF00501">
    <property type="entry name" value="AMP-binding"/>
    <property type="match status" value="1"/>
</dbReference>
<dbReference type="PROSITE" id="PS00455">
    <property type="entry name" value="AMP_BINDING"/>
    <property type="match status" value="1"/>
</dbReference>
<dbReference type="InterPro" id="IPR045851">
    <property type="entry name" value="AMP-bd_C_sf"/>
</dbReference>
<evidence type="ECO:0000259" key="3">
    <source>
        <dbReference type="Pfam" id="PF00501"/>
    </source>
</evidence>
<sequence>MEAVTELDQEVRSKAMTGMSDGSLFDMLDATVKRSPDVVAIDFMGKTCTYRELLDAAESAATGLYALGVRKGDRVGLCLPNTPYSVKLFFAIQRLGAIAVNINPLYVEHEIKQVLGTSGVKVLVVTDLALVAKSAIAAAKASNVERIVVCPFADVLPWMKSVLFRALKSKELLHLAADKRLIRYSELIADKHRAPFVKIEAERDVAVFQFTGGTTGVPKAAMLTHANLLSNLKQIDNHIAATVTGQQVILGVLPLFHVFALMTVMLLGVERGATMVLLPRFDAKTTLDTLLRTKTTLLPAVPTILTALLREKEVNKESFSKIVAVISGGAPLPSALRRQFEEMANCPVIEGYGLSETSPVLTFNPLNAVRDGSCGTAVQGTEIEIRDIDPPHERLPLGQPGEVCVRGPQVMLGYWGVDNNRENPFTEDGFFKTGDVGYLDRDGYLFLVDRLKDIILCGGYNVYPHVIEEALYRHPAVLETIVLGVPDSYRGQAPKAFVTVREGFTVTEKELLDHVSQYVSKIERPREIAFRDSLPKTLIGKLSKKDLIIQENLQTQQSQVAARKAS</sequence>
<dbReference type="RefSeq" id="WP_207882819.1">
    <property type="nucleotide sequence ID" value="NZ_JAFVMF010000019.1"/>
</dbReference>
<dbReference type="InterPro" id="IPR000873">
    <property type="entry name" value="AMP-dep_synth/lig_dom"/>
</dbReference>
<evidence type="ECO:0000313" key="5">
    <source>
        <dbReference type="EMBL" id="MBO1361267.1"/>
    </source>
</evidence>
<reference evidence="5 6" key="1">
    <citation type="submission" date="2021-03" db="EMBL/GenBank/DDBJ databases">
        <title>The complete genome sequence of Acetobacter sacchari TBRC 11175.</title>
        <authorList>
            <person name="Charoenyingcharoen P."/>
            <person name="Yukphan P."/>
        </authorList>
    </citation>
    <scope>NUCLEOTIDE SEQUENCE [LARGE SCALE GENOMIC DNA]</scope>
    <source>
        <strain evidence="5 6">TBRC 11175</strain>
    </source>
</reference>
<name>A0ABS3LZC7_9PROT</name>
<keyword evidence="2 5" id="KW-0436">Ligase</keyword>
<dbReference type="PANTHER" id="PTHR24096:SF149">
    <property type="entry name" value="AMP-BINDING DOMAIN-CONTAINING PROTEIN-RELATED"/>
    <property type="match status" value="1"/>
</dbReference>
<evidence type="ECO:0000259" key="4">
    <source>
        <dbReference type="Pfam" id="PF13193"/>
    </source>
</evidence>
<protein>
    <submittedName>
        <fullName evidence="5">Long-chain fatty acid--CoA ligase</fullName>
    </submittedName>
</protein>
<dbReference type="EMBL" id="JAFVMF010000019">
    <property type="protein sequence ID" value="MBO1361267.1"/>
    <property type="molecule type" value="Genomic_DNA"/>
</dbReference>
<organism evidence="5 6">
    <name type="scientific">Acetobacter sacchari</name>
    <dbReference type="NCBI Taxonomy" id="2661687"/>
    <lineage>
        <taxon>Bacteria</taxon>
        <taxon>Pseudomonadati</taxon>
        <taxon>Pseudomonadota</taxon>
        <taxon>Alphaproteobacteria</taxon>
        <taxon>Acetobacterales</taxon>
        <taxon>Acetobacteraceae</taxon>
        <taxon>Acetobacter</taxon>
    </lineage>
</organism>
<comment type="caution">
    <text evidence="5">The sequence shown here is derived from an EMBL/GenBank/DDBJ whole genome shotgun (WGS) entry which is preliminary data.</text>
</comment>
<dbReference type="Pfam" id="PF13193">
    <property type="entry name" value="AMP-binding_C"/>
    <property type="match status" value="1"/>
</dbReference>
<dbReference type="Proteomes" id="UP000664771">
    <property type="component" value="Unassembled WGS sequence"/>
</dbReference>